<evidence type="ECO:0000256" key="6">
    <source>
        <dbReference type="HAMAP-Rule" id="MF_01925"/>
    </source>
</evidence>
<organism evidence="12 13">
    <name type="scientific">Thermosyntropha lipolytica DSM 11003</name>
    <dbReference type="NCBI Taxonomy" id="1123382"/>
    <lineage>
        <taxon>Bacteria</taxon>
        <taxon>Bacillati</taxon>
        <taxon>Bacillota</taxon>
        <taxon>Clostridia</taxon>
        <taxon>Eubacteriales</taxon>
        <taxon>Syntrophomonadaceae</taxon>
        <taxon>Thermosyntropha</taxon>
    </lineage>
</organism>
<feature type="domain" description="Pyrroline-5-carboxylate reductase dimerisation" evidence="11">
    <location>
        <begin position="161"/>
        <end position="265"/>
    </location>
</feature>
<dbReference type="PROSITE" id="PS00521">
    <property type="entry name" value="P5CR"/>
    <property type="match status" value="1"/>
</dbReference>
<dbReference type="EMBL" id="FQWY01000004">
    <property type="protein sequence ID" value="SHG49123.1"/>
    <property type="molecule type" value="Genomic_DNA"/>
</dbReference>
<dbReference type="GO" id="GO:0004735">
    <property type="term" value="F:pyrroline-5-carboxylate reductase activity"/>
    <property type="evidence" value="ECO:0007669"/>
    <property type="project" value="UniProtKB-UniRule"/>
</dbReference>
<feature type="binding site" evidence="8">
    <location>
        <begin position="69"/>
        <end position="72"/>
    </location>
    <ligand>
        <name>NADP(+)</name>
        <dbReference type="ChEBI" id="CHEBI:58349"/>
    </ligand>
</feature>
<sequence length="268" mass="28769">MDKKIGIIGCGKMAYAIAKGLFSASSFYQGELIVHDIDKEKEEKFHRELGAKIADLASLIAESEVIILAVKPGQIGEVLEKGRGFWQEDKLIISVAASIKTSFIEKVCGIPVPVIRVMPNTPALVGKGVAVLCRGSFALPEHLDIAGKIFAVLGVTRVVEEKMMDAVTAVSGSGPAYFYLAAEAMINAGVEIGLDWETARFLVVNTLKGSAAMLEETGEHPALLREAVCSPGGTTIAAVRKLEENGMRRAFFEAVESAYKRARELGKD</sequence>
<accession>A0A1M5KAA8</accession>
<comment type="subcellular location">
    <subcellularLocation>
        <location evidence="6">Cytoplasm</location>
    </subcellularLocation>
</comment>
<dbReference type="InterPro" id="IPR036291">
    <property type="entry name" value="NAD(P)-bd_dom_sf"/>
</dbReference>
<dbReference type="Pfam" id="PF14748">
    <property type="entry name" value="P5CR_dimer"/>
    <property type="match status" value="1"/>
</dbReference>
<evidence type="ECO:0000313" key="12">
    <source>
        <dbReference type="EMBL" id="SHG49123.1"/>
    </source>
</evidence>
<dbReference type="Pfam" id="PF03807">
    <property type="entry name" value="F420_oxidored"/>
    <property type="match status" value="1"/>
</dbReference>
<evidence type="ECO:0000256" key="4">
    <source>
        <dbReference type="ARBA" id="ARBA00023002"/>
    </source>
</evidence>
<evidence type="ECO:0000256" key="5">
    <source>
        <dbReference type="ARBA" id="ARBA00058118"/>
    </source>
</evidence>
<dbReference type="InterPro" id="IPR028939">
    <property type="entry name" value="P5C_Rdtase_cat_N"/>
</dbReference>
<comment type="pathway">
    <text evidence="6 9">Amino-acid biosynthesis; L-proline biosynthesis; L-proline from L-glutamate 5-semialdehyde: step 1/1.</text>
</comment>
<dbReference type="OrthoDB" id="9805754at2"/>
<dbReference type="FunFam" id="1.10.3730.10:FF:000001">
    <property type="entry name" value="Pyrroline-5-carboxylate reductase"/>
    <property type="match status" value="1"/>
</dbReference>
<keyword evidence="6 9" id="KW-0028">Amino-acid biosynthesis</keyword>
<dbReference type="InterPro" id="IPR029036">
    <property type="entry name" value="P5CR_dimer"/>
</dbReference>
<dbReference type="RefSeq" id="WP_073089269.1">
    <property type="nucleotide sequence ID" value="NZ_FQWY01000004.1"/>
</dbReference>
<dbReference type="GO" id="GO:0055129">
    <property type="term" value="P:L-proline biosynthetic process"/>
    <property type="evidence" value="ECO:0007669"/>
    <property type="project" value="UniProtKB-UniRule"/>
</dbReference>
<feature type="binding site" evidence="8">
    <location>
        <begin position="8"/>
        <end position="13"/>
    </location>
    <ligand>
        <name>NADP(+)</name>
        <dbReference type="ChEBI" id="CHEBI:58349"/>
    </ligand>
</feature>
<dbReference type="InterPro" id="IPR008927">
    <property type="entry name" value="6-PGluconate_DH-like_C_sf"/>
</dbReference>
<evidence type="ECO:0000259" key="11">
    <source>
        <dbReference type="Pfam" id="PF14748"/>
    </source>
</evidence>
<evidence type="ECO:0000256" key="2">
    <source>
        <dbReference type="ARBA" id="ARBA00022650"/>
    </source>
</evidence>
<evidence type="ECO:0000256" key="1">
    <source>
        <dbReference type="ARBA" id="ARBA00005525"/>
    </source>
</evidence>
<dbReference type="UniPathway" id="UPA00098">
    <property type="reaction ID" value="UER00361"/>
</dbReference>
<dbReference type="Gene3D" id="1.10.3730.10">
    <property type="entry name" value="ProC C-terminal domain-like"/>
    <property type="match status" value="1"/>
</dbReference>
<keyword evidence="6" id="KW-0963">Cytoplasm</keyword>
<dbReference type="AlphaFoldDB" id="A0A1M5KAA8"/>
<keyword evidence="4 6" id="KW-0560">Oxidoreductase</keyword>
<keyword evidence="3 6" id="KW-0521">NADP</keyword>
<name>A0A1M5KAA8_9FIRM</name>
<dbReference type="Gene3D" id="3.40.50.720">
    <property type="entry name" value="NAD(P)-binding Rossmann-like Domain"/>
    <property type="match status" value="1"/>
</dbReference>
<evidence type="ECO:0000256" key="9">
    <source>
        <dbReference type="RuleBase" id="RU003903"/>
    </source>
</evidence>
<evidence type="ECO:0000256" key="3">
    <source>
        <dbReference type="ARBA" id="ARBA00022857"/>
    </source>
</evidence>
<evidence type="ECO:0000313" key="13">
    <source>
        <dbReference type="Proteomes" id="UP000242329"/>
    </source>
</evidence>
<evidence type="ECO:0000256" key="7">
    <source>
        <dbReference type="NCBIfam" id="TIGR00112"/>
    </source>
</evidence>
<dbReference type="EC" id="1.5.1.2" evidence="6 7"/>
<evidence type="ECO:0000259" key="10">
    <source>
        <dbReference type="Pfam" id="PF03807"/>
    </source>
</evidence>
<evidence type="ECO:0000256" key="8">
    <source>
        <dbReference type="PIRSR" id="PIRSR000193-1"/>
    </source>
</evidence>
<reference evidence="13" key="1">
    <citation type="submission" date="2016-11" db="EMBL/GenBank/DDBJ databases">
        <authorList>
            <person name="Varghese N."/>
            <person name="Submissions S."/>
        </authorList>
    </citation>
    <scope>NUCLEOTIDE SEQUENCE [LARGE SCALE GENOMIC DNA]</scope>
    <source>
        <strain evidence="13">DSM 11003</strain>
    </source>
</reference>
<keyword evidence="13" id="KW-1185">Reference proteome</keyword>
<dbReference type="Proteomes" id="UP000242329">
    <property type="component" value="Unassembled WGS sequence"/>
</dbReference>
<dbReference type="PANTHER" id="PTHR11645">
    <property type="entry name" value="PYRROLINE-5-CARBOXYLATE REDUCTASE"/>
    <property type="match status" value="1"/>
</dbReference>
<feature type="domain" description="Pyrroline-5-carboxylate reductase catalytic N-terminal" evidence="10">
    <location>
        <begin position="4"/>
        <end position="97"/>
    </location>
</feature>
<dbReference type="SUPFAM" id="SSF48179">
    <property type="entry name" value="6-phosphogluconate dehydrogenase C-terminal domain-like"/>
    <property type="match status" value="1"/>
</dbReference>
<comment type="similarity">
    <text evidence="1 6 9">Belongs to the pyrroline-5-carboxylate reductase family.</text>
</comment>
<gene>
    <name evidence="6" type="primary">proC</name>
    <name evidence="12" type="ORF">SAMN02745221_00328</name>
</gene>
<dbReference type="STRING" id="1123382.SAMN02745221_00328"/>
<protein>
    <recommendedName>
        <fullName evidence="6 7">Pyrroline-5-carboxylate reductase</fullName>
        <shortName evidence="6">P5C reductase</shortName>
        <shortName evidence="6">P5CR</shortName>
        <ecNumber evidence="6 7">1.5.1.2</ecNumber>
    </recommendedName>
    <alternativeName>
        <fullName evidence="6">PCA reductase</fullName>
    </alternativeName>
</protein>
<dbReference type="InterPro" id="IPR053790">
    <property type="entry name" value="P5CR-like_CS"/>
</dbReference>
<dbReference type="InterPro" id="IPR000304">
    <property type="entry name" value="Pyrroline-COOH_reductase"/>
</dbReference>
<dbReference type="HAMAP" id="MF_01925">
    <property type="entry name" value="P5C_reductase"/>
    <property type="match status" value="1"/>
</dbReference>
<dbReference type="PIRSF" id="PIRSF000193">
    <property type="entry name" value="Pyrrol-5-carb_rd"/>
    <property type="match status" value="1"/>
</dbReference>
<dbReference type="PANTHER" id="PTHR11645:SF0">
    <property type="entry name" value="PYRROLINE-5-CARBOXYLATE REDUCTASE 3"/>
    <property type="match status" value="1"/>
</dbReference>
<keyword evidence="2 6" id="KW-0641">Proline biosynthesis</keyword>
<dbReference type="NCBIfam" id="TIGR00112">
    <property type="entry name" value="proC"/>
    <property type="match status" value="1"/>
</dbReference>
<dbReference type="SUPFAM" id="SSF51735">
    <property type="entry name" value="NAD(P)-binding Rossmann-fold domains"/>
    <property type="match status" value="1"/>
</dbReference>
<dbReference type="GO" id="GO:0005737">
    <property type="term" value="C:cytoplasm"/>
    <property type="evidence" value="ECO:0007669"/>
    <property type="project" value="UniProtKB-SubCell"/>
</dbReference>
<proteinExistence type="inferred from homology"/>
<comment type="catalytic activity">
    <reaction evidence="6 9">
        <text>L-proline + NADP(+) = (S)-1-pyrroline-5-carboxylate + NADPH + 2 H(+)</text>
        <dbReference type="Rhea" id="RHEA:14109"/>
        <dbReference type="ChEBI" id="CHEBI:15378"/>
        <dbReference type="ChEBI" id="CHEBI:17388"/>
        <dbReference type="ChEBI" id="CHEBI:57783"/>
        <dbReference type="ChEBI" id="CHEBI:58349"/>
        <dbReference type="ChEBI" id="CHEBI:60039"/>
        <dbReference type="EC" id="1.5.1.2"/>
    </reaction>
</comment>
<comment type="catalytic activity">
    <reaction evidence="6">
        <text>L-proline + NAD(+) = (S)-1-pyrroline-5-carboxylate + NADH + 2 H(+)</text>
        <dbReference type="Rhea" id="RHEA:14105"/>
        <dbReference type="ChEBI" id="CHEBI:15378"/>
        <dbReference type="ChEBI" id="CHEBI:17388"/>
        <dbReference type="ChEBI" id="CHEBI:57540"/>
        <dbReference type="ChEBI" id="CHEBI:57945"/>
        <dbReference type="ChEBI" id="CHEBI:60039"/>
        <dbReference type="EC" id="1.5.1.2"/>
    </reaction>
</comment>
<comment type="function">
    <text evidence="5 6">Catalyzes the reduction of 1-pyrroline-5-carboxylate (PCA) to L-proline.</text>
</comment>